<evidence type="ECO:0000256" key="5">
    <source>
        <dbReference type="ARBA" id="ARBA00022605"/>
    </source>
</evidence>
<keyword evidence="5 10" id="KW-0028">Amino-acid biosynthesis</keyword>
<organism evidence="11 12">
    <name type="scientific">Clostridium tanneri</name>
    <dbReference type="NCBI Taxonomy" id="3037988"/>
    <lineage>
        <taxon>Bacteria</taxon>
        <taxon>Bacillati</taxon>
        <taxon>Bacillota</taxon>
        <taxon>Clostridia</taxon>
        <taxon>Eubacteriales</taxon>
        <taxon>Clostridiaceae</taxon>
        <taxon>Clostridium</taxon>
    </lineage>
</organism>
<dbReference type="Proteomes" id="UP001281656">
    <property type="component" value="Unassembled WGS sequence"/>
</dbReference>
<comment type="pathway">
    <text evidence="3 10">Amino-acid biosynthesis; L-histidine biosynthesis; L-histidine from 5-phospho-alpha-D-ribose 1-diphosphate: step 2/9.</text>
</comment>
<keyword evidence="9 10" id="KW-0368">Histidine biosynthesis</keyword>
<dbReference type="Pfam" id="PF01503">
    <property type="entry name" value="PRA-PH"/>
    <property type="match status" value="1"/>
</dbReference>
<dbReference type="RefSeq" id="WP_261671664.1">
    <property type="nucleotide sequence ID" value="NZ_JARUJP010000007.1"/>
</dbReference>
<dbReference type="GO" id="GO:0004636">
    <property type="term" value="F:phosphoribosyl-ATP diphosphatase activity"/>
    <property type="evidence" value="ECO:0007669"/>
    <property type="project" value="UniProtKB-EC"/>
</dbReference>
<evidence type="ECO:0000256" key="7">
    <source>
        <dbReference type="ARBA" id="ARBA00022801"/>
    </source>
</evidence>
<proteinExistence type="inferred from homology"/>
<sequence>MELKSIVEQLYGIIEERRENPIEGSYTSYLFKEGLDKILKKIGEESSEIIIGAKNNSKDEVVYETCDLVYHLLVLMVQQGIDINDLVKELEKRRLKICNKKPERKTVEGIH</sequence>
<dbReference type="EMBL" id="JARUJP010000007">
    <property type="protein sequence ID" value="MDW8801162.1"/>
    <property type="molecule type" value="Genomic_DNA"/>
</dbReference>
<accession>A0ABU4JSS6</accession>
<keyword evidence="12" id="KW-1185">Reference proteome</keyword>
<evidence type="ECO:0000256" key="3">
    <source>
        <dbReference type="ARBA" id="ARBA00005204"/>
    </source>
</evidence>
<name>A0ABU4JSS6_9CLOT</name>
<dbReference type="CDD" id="cd11534">
    <property type="entry name" value="NTP-PPase_HisIE_like"/>
    <property type="match status" value="1"/>
</dbReference>
<dbReference type="InterPro" id="IPR008179">
    <property type="entry name" value="HisE"/>
</dbReference>
<dbReference type="InterPro" id="IPR021130">
    <property type="entry name" value="PRib-ATP_PPHydrolase-like"/>
</dbReference>
<dbReference type="PANTHER" id="PTHR42945:SF9">
    <property type="entry name" value="HISTIDINE BIOSYNTHESIS BIFUNCTIONAL PROTEIN HISIE"/>
    <property type="match status" value="1"/>
</dbReference>
<keyword evidence="7 10" id="KW-0378">Hydrolase</keyword>
<dbReference type="SUPFAM" id="SSF101386">
    <property type="entry name" value="all-alpha NTP pyrophosphatases"/>
    <property type="match status" value="1"/>
</dbReference>
<evidence type="ECO:0000256" key="9">
    <source>
        <dbReference type="ARBA" id="ARBA00023102"/>
    </source>
</evidence>
<evidence type="ECO:0000256" key="10">
    <source>
        <dbReference type="HAMAP-Rule" id="MF_01020"/>
    </source>
</evidence>
<comment type="caution">
    <text evidence="11">The sequence shown here is derived from an EMBL/GenBank/DDBJ whole genome shotgun (WGS) entry which is preliminary data.</text>
</comment>
<evidence type="ECO:0000256" key="1">
    <source>
        <dbReference type="ARBA" id="ARBA00001460"/>
    </source>
</evidence>
<evidence type="ECO:0000256" key="4">
    <source>
        <dbReference type="ARBA" id="ARBA00022490"/>
    </source>
</evidence>
<dbReference type="Gene3D" id="1.10.287.1080">
    <property type="entry name" value="MazG-like"/>
    <property type="match status" value="1"/>
</dbReference>
<keyword evidence="8 10" id="KW-0067">ATP-binding</keyword>
<gene>
    <name evidence="10 11" type="primary">hisE</name>
    <name evidence="11" type="ORF">P8V03_08320</name>
</gene>
<evidence type="ECO:0000256" key="6">
    <source>
        <dbReference type="ARBA" id="ARBA00022741"/>
    </source>
</evidence>
<keyword evidence="11" id="KW-0560">Oxidoreductase</keyword>
<comment type="similarity">
    <text evidence="10">Belongs to the PRA-PH family.</text>
</comment>
<evidence type="ECO:0000256" key="2">
    <source>
        <dbReference type="ARBA" id="ARBA00004496"/>
    </source>
</evidence>
<dbReference type="PANTHER" id="PTHR42945">
    <property type="entry name" value="HISTIDINE BIOSYNTHESIS BIFUNCTIONAL PROTEIN"/>
    <property type="match status" value="1"/>
</dbReference>
<protein>
    <recommendedName>
        <fullName evidence="10">Phosphoribosyl-ATP pyrophosphatase</fullName>
        <shortName evidence="10">PRA-PH</shortName>
        <ecNumber evidence="10">3.6.1.31</ecNumber>
    </recommendedName>
</protein>
<keyword evidence="6 10" id="KW-0547">Nucleotide-binding</keyword>
<evidence type="ECO:0000256" key="8">
    <source>
        <dbReference type="ARBA" id="ARBA00022840"/>
    </source>
</evidence>
<dbReference type="EC" id="3.6.1.31" evidence="10"/>
<comment type="subcellular location">
    <subcellularLocation>
        <location evidence="2 10">Cytoplasm</location>
    </subcellularLocation>
</comment>
<reference evidence="11 12" key="1">
    <citation type="submission" date="2023-04" db="EMBL/GenBank/DDBJ databases">
        <title>Clostridium tannerae sp. nov., isolated from the fecal material of an alpaca.</title>
        <authorList>
            <person name="Miller S."/>
            <person name="Hendry M."/>
            <person name="King J."/>
            <person name="Sankaranarayanan K."/>
            <person name="Lawson P.A."/>
        </authorList>
    </citation>
    <scope>NUCLEOTIDE SEQUENCE [LARGE SCALE GENOMIC DNA]</scope>
    <source>
        <strain evidence="11 12">A1-XYC3</strain>
    </source>
</reference>
<dbReference type="HAMAP" id="MF_01020">
    <property type="entry name" value="HisE"/>
    <property type="match status" value="1"/>
</dbReference>
<keyword evidence="4 10" id="KW-0963">Cytoplasm</keyword>
<dbReference type="NCBIfam" id="TIGR03188">
    <property type="entry name" value="histidine_hisI"/>
    <property type="match status" value="1"/>
</dbReference>
<dbReference type="GO" id="GO:0016491">
    <property type="term" value="F:oxidoreductase activity"/>
    <property type="evidence" value="ECO:0007669"/>
    <property type="project" value="UniProtKB-KW"/>
</dbReference>
<evidence type="ECO:0000313" key="12">
    <source>
        <dbReference type="Proteomes" id="UP001281656"/>
    </source>
</evidence>
<evidence type="ECO:0000313" key="11">
    <source>
        <dbReference type="EMBL" id="MDW8801162.1"/>
    </source>
</evidence>
<comment type="catalytic activity">
    <reaction evidence="1 10">
        <text>1-(5-phospho-beta-D-ribosyl)-ATP + H2O = 1-(5-phospho-beta-D-ribosyl)-5'-AMP + diphosphate + H(+)</text>
        <dbReference type="Rhea" id="RHEA:22828"/>
        <dbReference type="ChEBI" id="CHEBI:15377"/>
        <dbReference type="ChEBI" id="CHEBI:15378"/>
        <dbReference type="ChEBI" id="CHEBI:33019"/>
        <dbReference type="ChEBI" id="CHEBI:59457"/>
        <dbReference type="ChEBI" id="CHEBI:73183"/>
        <dbReference type="EC" id="3.6.1.31"/>
    </reaction>
</comment>